<dbReference type="Gene3D" id="3.40.50.12370">
    <property type="match status" value="1"/>
</dbReference>
<evidence type="ECO:0000259" key="1">
    <source>
        <dbReference type="Pfam" id="PF00582"/>
    </source>
</evidence>
<protein>
    <submittedName>
        <fullName evidence="2">Universal stress protein</fullName>
    </submittedName>
</protein>
<feature type="domain" description="UspA" evidence="1">
    <location>
        <begin position="4"/>
        <end position="138"/>
    </location>
</feature>
<dbReference type="InterPro" id="IPR006016">
    <property type="entry name" value="UspA"/>
</dbReference>
<accession>A0ABY5SXI0</accession>
<proteinExistence type="predicted"/>
<dbReference type="RefSeq" id="WP_265558052.1">
    <property type="nucleotide sequence ID" value="NZ_CP092471.1"/>
</dbReference>
<dbReference type="SUPFAM" id="SSF52402">
    <property type="entry name" value="Adenine nucleotide alpha hydrolases-like"/>
    <property type="match status" value="1"/>
</dbReference>
<keyword evidence="3" id="KW-1185">Reference proteome</keyword>
<name>A0ABY5SXI0_9SPHN</name>
<sequence length="160" mass="16742">MRIYLVVMDETEEAKKALRFASLRARATGAAVHILALVPMQNFNAFAGVQATIEQEARDRAEVMANAAAGNIFAEGGKMPTIAVRPGKPTEVIREYIAGQDNIAALVLGAGTDGGPGPLVNHFVGGAHALPCPVYIVPGSLDQSRLDALASETKDADDST</sequence>
<gene>
    <name evidence="2" type="ORF">L1F33_11550</name>
</gene>
<evidence type="ECO:0000313" key="2">
    <source>
        <dbReference type="EMBL" id="UVI38870.1"/>
    </source>
</evidence>
<dbReference type="Proteomes" id="UP001065265">
    <property type="component" value="Chromosome"/>
</dbReference>
<evidence type="ECO:0000313" key="3">
    <source>
        <dbReference type="Proteomes" id="UP001065265"/>
    </source>
</evidence>
<dbReference type="Pfam" id="PF00582">
    <property type="entry name" value="Usp"/>
    <property type="match status" value="1"/>
</dbReference>
<dbReference type="EMBL" id="CP092471">
    <property type="protein sequence ID" value="UVI38870.1"/>
    <property type="molecule type" value="Genomic_DNA"/>
</dbReference>
<organism evidence="2 3">
    <name type="scientific">Qipengyuania spongiae</name>
    <dbReference type="NCBI Taxonomy" id="2909673"/>
    <lineage>
        <taxon>Bacteria</taxon>
        <taxon>Pseudomonadati</taxon>
        <taxon>Pseudomonadota</taxon>
        <taxon>Alphaproteobacteria</taxon>
        <taxon>Sphingomonadales</taxon>
        <taxon>Erythrobacteraceae</taxon>
        <taxon>Qipengyuania</taxon>
    </lineage>
</organism>
<reference evidence="2" key="1">
    <citation type="submission" date="2022-02" db="EMBL/GenBank/DDBJ databases">
        <title>Qipengyuania spongiae sp. nov., isolated from marine sponge.</title>
        <authorList>
            <person name="Li Z."/>
            <person name="Zhang M."/>
        </authorList>
    </citation>
    <scope>NUCLEOTIDE SEQUENCE</scope>
    <source>
        <strain evidence="2">PHS-Z21</strain>
    </source>
</reference>
<dbReference type="CDD" id="cd00293">
    <property type="entry name" value="USP-like"/>
    <property type="match status" value="1"/>
</dbReference>